<feature type="domain" description="HD-GYP" evidence="1">
    <location>
        <begin position="115"/>
        <end position="311"/>
    </location>
</feature>
<dbReference type="PROSITE" id="PS51832">
    <property type="entry name" value="HD_GYP"/>
    <property type="match status" value="1"/>
</dbReference>
<accession>A0A938BP60</accession>
<organism evidence="2 3">
    <name type="scientific">Candidatus Tanganyikabacteria bacterium</name>
    <dbReference type="NCBI Taxonomy" id="2961651"/>
    <lineage>
        <taxon>Bacteria</taxon>
        <taxon>Bacillati</taxon>
        <taxon>Candidatus Sericytochromatia</taxon>
        <taxon>Candidatus Tanganyikabacteria</taxon>
    </lineage>
</organism>
<dbReference type="SMART" id="SM00471">
    <property type="entry name" value="HDc"/>
    <property type="match status" value="1"/>
</dbReference>
<name>A0A938BP60_9BACT</name>
<dbReference type="PANTHER" id="PTHR43155:SF2">
    <property type="entry name" value="CYCLIC DI-GMP PHOSPHODIESTERASE PA4108"/>
    <property type="match status" value="1"/>
</dbReference>
<evidence type="ECO:0000259" key="1">
    <source>
        <dbReference type="PROSITE" id="PS51832"/>
    </source>
</evidence>
<evidence type="ECO:0000313" key="2">
    <source>
        <dbReference type="EMBL" id="MBM3275870.1"/>
    </source>
</evidence>
<dbReference type="Gene3D" id="1.10.3210.10">
    <property type="entry name" value="Hypothetical protein af1432"/>
    <property type="match status" value="1"/>
</dbReference>
<comment type="caution">
    <text evidence="2">The sequence shown here is derived from an EMBL/GenBank/DDBJ whole genome shotgun (WGS) entry which is preliminary data.</text>
</comment>
<dbReference type="InterPro" id="IPR037522">
    <property type="entry name" value="HD_GYP_dom"/>
</dbReference>
<proteinExistence type="predicted"/>
<dbReference type="Proteomes" id="UP000703893">
    <property type="component" value="Unassembled WGS sequence"/>
</dbReference>
<protein>
    <submittedName>
        <fullName evidence="2">HD-GYP domain-containing protein</fullName>
    </submittedName>
</protein>
<evidence type="ECO:0000313" key="3">
    <source>
        <dbReference type="Proteomes" id="UP000703893"/>
    </source>
</evidence>
<dbReference type="CDD" id="cd00077">
    <property type="entry name" value="HDc"/>
    <property type="match status" value="1"/>
</dbReference>
<dbReference type="SUPFAM" id="SSF109604">
    <property type="entry name" value="HD-domain/PDEase-like"/>
    <property type="match status" value="1"/>
</dbReference>
<dbReference type="Pfam" id="PF13487">
    <property type="entry name" value="HD_5"/>
    <property type="match status" value="1"/>
</dbReference>
<sequence length="365" mass="40434">MRAINIEHAGTGMVLGKNIYTADGRVLLRQGTTLSERYIKALKDLHFTHVYIRDQRLPDVEVNDVIPENLRQEAIQIIHKSFGDVQAQLNGKSPNNQKVGFNVDSINDVTKGIVESVLGNKDLVIQLADLKSHDNYTFAHSVNCCVVGTVLGVKLGLPDYKLKDLAIGLMLHDIGKTTISPEIMNKPGKLTQDEFEKMKEHARAGFDILREIWSLSAHAKIVVLQHHERFDGTGYPKGLKGNDIHLYGQIGAIADVYDALTSDRTYRKRLLPHEAIEFLMGNGDRYFSLELVTTFVSAIAPYPVGTMVKISTGETAIVTEVDMAFASRPTVRLVQDARGKDIAPPLPTVELKKERSIAITKVVAD</sequence>
<dbReference type="InterPro" id="IPR003607">
    <property type="entry name" value="HD/PDEase_dom"/>
</dbReference>
<dbReference type="EMBL" id="VGJX01000757">
    <property type="protein sequence ID" value="MBM3275870.1"/>
    <property type="molecule type" value="Genomic_DNA"/>
</dbReference>
<dbReference type="AlphaFoldDB" id="A0A938BP60"/>
<reference evidence="2 3" key="1">
    <citation type="submission" date="2019-03" db="EMBL/GenBank/DDBJ databases">
        <title>Lake Tanganyika Metagenome-Assembled Genomes (MAGs).</title>
        <authorList>
            <person name="Tran P."/>
        </authorList>
    </citation>
    <scope>NUCLEOTIDE SEQUENCE [LARGE SCALE GENOMIC DNA]</scope>
    <source>
        <strain evidence="2">K_DeepCast_65m_m2_236</strain>
    </source>
</reference>
<dbReference type="PANTHER" id="PTHR43155">
    <property type="entry name" value="CYCLIC DI-GMP PHOSPHODIESTERASE PA4108-RELATED"/>
    <property type="match status" value="1"/>
</dbReference>
<gene>
    <name evidence="2" type="ORF">FJZ00_12000</name>
</gene>